<gene>
    <name evidence="3" type="ORF">H4219_001542</name>
</gene>
<accession>A0A9W8A6I1</accession>
<reference evidence="3" key="1">
    <citation type="submission" date="2022-07" db="EMBL/GenBank/DDBJ databases">
        <title>Phylogenomic reconstructions and comparative analyses of Kickxellomycotina fungi.</title>
        <authorList>
            <person name="Reynolds N.K."/>
            <person name="Stajich J.E."/>
            <person name="Barry K."/>
            <person name="Grigoriev I.V."/>
            <person name="Crous P."/>
            <person name="Smith M.E."/>
        </authorList>
    </citation>
    <scope>NUCLEOTIDE SEQUENCE</scope>
    <source>
        <strain evidence="3">NBRC 100468</strain>
    </source>
</reference>
<dbReference type="SMART" id="SM00471">
    <property type="entry name" value="HDc"/>
    <property type="match status" value="1"/>
</dbReference>
<protein>
    <recommendedName>
        <fullName evidence="2">HD/PDEase domain-containing protein</fullName>
    </recommendedName>
</protein>
<dbReference type="PANTHER" id="PTHR11373:SF4">
    <property type="entry name" value="DEOXYNUCLEOSIDE TRIPHOSPHATE TRIPHOSPHOHYDROLASE SAMHD1"/>
    <property type="match status" value="1"/>
</dbReference>
<dbReference type="Gene3D" id="3.30.70.2760">
    <property type="match status" value="1"/>
</dbReference>
<dbReference type="OrthoDB" id="9991235at2759"/>
<dbReference type="PANTHER" id="PTHR11373">
    <property type="entry name" value="DEOXYNUCLEOSIDE TRIPHOSPHATE TRIPHOSPHOHYDROLASE"/>
    <property type="match status" value="1"/>
</dbReference>
<name>A0A9W8A6I1_9FUNG</name>
<dbReference type="AlphaFoldDB" id="A0A9W8A6I1"/>
<dbReference type="InterPro" id="IPR003607">
    <property type="entry name" value="HD/PDEase_dom"/>
</dbReference>
<dbReference type="FunFam" id="1.10.3210.10:FF:000017">
    <property type="entry name" value="Deoxynucleoside triphosphate triphosphohydrolase SAMHD1"/>
    <property type="match status" value="1"/>
</dbReference>
<feature type="domain" description="HD/PDEase" evidence="2">
    <location>
        <begin position="80"/>
        <end position="226"/>
    </location>
</feature>
<feature type="region of interest" description="Disordered" evidence="1">
    <location>
        <begin position="1"/>
        <end position="25"/>
    </location>
</feature>
<evidence type="ECO:0000259" key="2">
    <source>
        <dbReference type="SMART" id="SM00471"/>
    </source>
</evidence>
<dbReference type="Gene3D" id="1.10.3210.10">
    <property type="entry name" value="Hypothetical protein af1432"/>
    <property type="match status" value="1"/>
</dbReference>
<evidence type="ECO:0000313" key="4">
    <source>
        <dbReference type="Proteomes" id="UP001150538"/>
    </source>
</evidence>
<dbReference type="InterPro" id="IPR006674">
    <property type="entry name" value="HD_domain"/>
</dbReference>
<sequence>MGVPSKYSSTITSFTDGRESCGSPTHLDPSMSKGYKHIYDPIHGYIKLDSYVIDFIDTPQFQRLRDLKQLGSAYFVFPGASHNRFEHSIGVSHLSNKMVQQLKSHQPELGISDRDVRCITLAGLCHDLGHGPFSHVFDRDFIPCVRPGYKWEHENASEMMLEYLIDDNNIDIEKDDINFIKDLIVGTKRSSREEKAFLFDIVANKRNSIDVDKFDYIQRDCHSVGHKGSYDYSRLMFRSRVIDDQICFNYKEVYDLFDMYQTRFRLFKQIYNHRAAKEIELMLVDAMVAADPVLKISEMIDCPQEYLYLTDNIIGEIESSRDPALKESKDIVSRVRRRDLYKFVDEFTIPPAVARYIEKSKVTPSRIVEYRDVNDDLSESDIIVRWGRLHYGMGPENPIKHIRFFADNCPHKSFNVTDDTVSLCMPANFEENKLQIFTRDPKKRQSAQRATRRFMEEFNIELSQSHPIMACAKITPHKGDTLPEVIGTPKGRRLLF</sequence>
<keyword evidence="4" id="KW-1185">Reference proteome</keyword>
<evidence type="ECO:0000313" key="3">
    <source>
        <dbReference type="EMBL" id="KAJ1920169.1"/>
    </source>
</evidence>
<comment type="caution">
    <text evidence="3">The sequence shown here is derived from an EMBL/GenBank/DDBJ whole genome shotgun (WGS) entry which is preliminary data.</text>
</comment>
<dbReference type="GO" id="GO:0008832">
    <property type="term" value="F:dGTPase activity"/>
    <property type="evidence" value="ECO:0007669"/>
    <property type="project" value="TreeGrafter"/>
</dbReference>
<dbReference type="Proteomes" id="UP001150538">
    <property type="component" value="Unassembled WGS sequence"/>
</dbReference>
<dbReference type="InterPro" id="IPR050135">
    <property type="entry name" value="dGTPase-like"/>
</dbReference>
<evidence type="ECO:0000256" key="1">
    <source>
        <dbReference type="SAM" id="MobiDB-lite"/>
    </source>
</evidence>
<dbReference type="SUPFAM" id="SSF109604">
    <property type="entry name" value="HD-domain/PDEase-like"/>
    <property type="match status" value="1"/>
</dbReference>
<dbReference type="GO" id="GO:0006203">
    <property type="term" value="P:dGTP catabolic process"/>
    <property type="evidence" value="ECO:0007669"/>
    <property type="project" value="TreeGrafter"/>
</dbReference>
<proteinExistence type="predicted"/>
<dbReference type="GO" id="GO:0005634">
    <property type="term" value="C:nucleus"/>
    <property type="evidence" value="ECO:0007669"/>
    <property type="project" value="TreeGrafter"/>
</dbReference>
<organism evidence="3 4">
    <name type="scientific">Mycoemilia scoparia</name>
    <dbReference type="NCBI Taxonomy" id="417184"/>
    <lineage>
        <taxon>Eukaryota</taxon>
        <taxon>Fungi</taxon>
        <taxon>Fungi incertae sedis</taxon>
        <taxon>Zoopagomycota</taxon>
        <taxon>Kickxellomycotina</taxon>
        <taxon>Kickxellomycetes</taxon>
        <taxon>Kickxellales</taxon>
        <taxon>Kickxellaceae</taxon>
        <taxon>Mycoemilia</taxon>
    </lineage>
</organism>
<dbReference type="Pfam" id="PF01966">
    <property type="entry name" value="HD"/>
    <property type="match status" value="1"/>
</dbReference>
<feature type="compositionally biased region" description="Polar residues" evidence="1">
    <location>
        <begin position="1"/>
        <end position="15"/>
    </location>
</feature>
<dbReference type="CDD" id="cd00077">
    <property type="entry name" value="HDc"/>
    <property type="match status" value="1"/>
</dbReference>
<dbReference type="EMBL" id="JANBPU010000017">
    <property type="protein sequence ID" value="KAJ1920169.1"/>
    <property type="molecule type" value="Genomic_DNA"/>
</dbReference>